<evidence type="ECO:0000256" key="1">
    <source>
        <dbReference type="SAM" id="Phobius"/>
    </source>
</evidence>
<dbReference type="EMBL" id="CP060723">
    <property type="protein sequence ID" value="QNN43264.1"/>
    <property type="molecule type" value="Genomic_DNA"/>
</dbReference>
<reference evidence="2 3" key="1">
    <citation type="submission" date="2020-08" db="EMBL/GenBank/DDBJ databases">
        <title>Genome sequence of Pedobacter roseus KACC 11594T.</title>
        <authorList>
            <person name="Hyun D.-W."/>
            <person name="Bae J.-W."/>
        </authorList>
    </citation>
    <scope>NUCLEOTIDE SEQUENCE [LARGE SCALE GENOMIC DNA]</scope>
    <source>
        <strain evidence="2 3">KACC 11594</strain>
    </source>
</reference>
<feature type="transmembrane region" description="Helical" evidence="1">
    <location>
        <begin position="148"/>
        <end position="171"/>
    </location>
</feature>
<evidence type="ECO:0000313" key="2">
    <source>
        <dbReference type="EMBL" id="QNN43264.1"/>
    </source>
</evidence>
<accession>A0A7G9QIT9</accession>
<evidence type="ECO:0000313" key="3">
    <source>
        <dbReference type="Proteomes" id="UP000515806"/>
    </source>
</evidence>
<name>A0A7G9QIT9_9SPHI</name>
<organism evidence="2 3">
    <name type="scientific">Pedobacter roseus</name>
    <dbReference type="NCBI Taxonomy" id="336820"/>
    <lineage>
        <taxon>Bacteria</taxon>
        <taxon>Pseudomonadati</taxon>
        <taxon>Bacteroidota</taxon>
        <taxon>Sphingobacteriia</taxon>
        <taxon>Sphingobacteriales</taxon>
        <taxon>Sphingobacteriaceae</taxon>
        <taxon>Pedobacter</taxon>
    </lineage>
</organism>
<keyword evidence="1" id="KW-1133">Transmembrane helix</keyword>
<dbReference type="Proteomes" id="UP000515806">
    <property type="component" value="Chromosome"/>
</dbReference>
<feature type="transmembrane region" description="Helical" evidence="1">
    <location>
        <begin position="83"/>
        <end position="108"/>
    </location>
</feature>
<dbReference type="KEGG" id="proe:H9L23_03955"/>
<feature type="transmembrane region" description="Helical" evidence="1">
    <location>
        <begin position="114"/>
        <end position="136"/>
    </location>
</feature>
<sequence length="227" mass="26041">MNLTKEQLSYIRSFIQQKGFNYIDVQLEILDHVASSVEEKMEADRELKFEDAVIETHQSFGVMGFSAFADGITNSIRAKYSRLFWRFFFSAFGYKYVLVLCFSIFAIYKMQELITANIFYIFFVIGLLCVFGISTFSSIKPAVYKKFVSFDSGTSFLPFLGYILLLTNFAMNEVPAEYTISSISVQQLVLSLSIILFVLYFNAAIKTAKVSIRETKSLKDKYKLLYG</sequence>
<keyword evidence="1" id="KW-0812">Transmembrane</keyword>
<gene>
    <name evidence="2" type="ORF">H9L23_03955</name>
</gene>
<keyword evidence="1" id="KW-0472">Membrane</keyword>
<protein>
    <submittedName>
        <fullName evidence="2">Uncharacterized protein</fullName>
    </submittedName>
</protein>
<keyword evidence="3" id="KW-1185">Reference proteome</keyword>
<dbReference type="RefSeq" id="WP_187593756.1">
    <property type="nucleotide sequence ID" value="NZ_CP060723.1"/>
</dbReference>
<proteinExistence type="predicted"/>
<feature type="transmembrane region" description="Helical" evidence="1">
    <location>
        <begin position="183"/>
        <end position="203"/>
    </location>
</feature>
<dbReference type="AlphaFoldDB" id="A0A7G9QIT9"/>